<feature type="region of interest" description="Disordered" evidence="9">
    <location>
        <begin position="373"/>
        <end position="527"/>
    </location>
</feature>
<keyword evidence="8" id="KW-0482">Metalloprotease</keyword>
<feature type="region of interest" description="Disordered" evidence="9">
    <location>
        <begin position="238"/>
        <end position="359"/>
    </location>
</feature>
<evidence type="ECO:0000256" key="5">
    <source>
        <dbReference type="ARBA" id="ARBA00022786"/>
    </source>
</evidence>
<dbReference type="STRING" id="418459.E3KF88"/>
<dbReference type="HOGENOM" id="CLU_383163_0_0_1"/>
<dbReference type="RefSeq" id="XP_003327334.2">
    <property type="nucleotide sequence ID" value="XM_003327286.2"/>
</dbReference>
<dbReference type="GO" id="GO:0046872">
    <property type="term" value="F:metal ion binding"/>
    <property type="evidence" value="ECO:0007669"/>
    <property type="project" value="UniProtKB-KW"/>
</dbReference>
<keyword evidence="5" id="KW-0833">Ubl conjugation pathway</keyword>
<dbReference type="GO" id="GO:0006508">
    <property type="term" value="P:proteolysis"/>
    <property type="evidence" value="ECO:0007669"/>
    <property type="project" value="UniProtKB-KW"/>
</dbReference>
<dbReference type="PANTHER" id="PTHR12947:SF13">
    <property type="entry name" value="FI19924P1"/>
    <property type="match status" value="1"/>
</dbReference>
<reference evidence="12" key="2">
    <citation type="journal article" date="2011" name="Proc. Natl. Acad. Sci. U.S.A.">
        <title>Obligate biotrophy features unraveled by the genomic analysis of rust fungi.</title>
        <authorList>
            <person name="Duplessis S."/>
            <person name="Cuomo C.A."/>
            <person name="Lin Y.-C."/>
            <person name="Aerts A."/>
            <person name="Tisserant E."/>
            <person name="Veneault-Fourrey C."/>
            <person name="Joly D.L."/>
            <person name="Hacquard S."/>
            <person name="Amselem J."/>
            <person name="Cantarel B.L."/>
            <person name="Chiu R."/>
            <person name="Coutinho P.M."/>
            <person name="Feau N."/>
            <person name="Field M."/>
            <person name="Frey P."/>
            <person name="Gelhaye E."/>
            <person name="Goldberg J."/>
            <person name="Grabherr M.G."/>
            <person name="Kodira C.D."/>
            <person name="Kohler A."/>
            <person name="Kuees U."/>
            <person name="Lindquist E.A."/>
            <person name="Lucas S.M."/>
            <person name="Mago R."/>
            <person name="Mauceli E."/>
            <person name="Morin E."/>
            <person name="Murat C."/>
            <person name="Pangilinan J.L."/>
            <person name="Park R."/>
            <person name="Pearson M."/>
            <person name="Quesneville H."/>
            <person name="Rouhier N."/>
            <person name="Sakthikumar S."/>
            <person name="Salamov A.A."/>
            <person name="Schmutz J."/>
            <person name="Selles B."/>
            <person name="Shapiro H."/>
            <person name="Tanguay P."/>
            <person name="Tuskan G.A."/>
            <person name="Henrissat B."/>
            <person name="Van de Peer Y."/>
            <person name="Rouze P."/>
            <person name="Ellis J.G."/>
            <person name="Dodds P.N."/>
            <person name="Schein J.E."/>
            <person name="Zhong S."/>
            <person name="Hamelin R.C."/>
            <person name="Grigoriev I.V."/>
            <person name="Szabo L.J."/>
            <person name="Martin F."/>
        </authorList>
    </citation>
    <scope>NUCLEOTIDE SEQUENCE [LARGE SCALE GENOMIC DNA]</scope>
    <source>
        <strain evidence="12">CRL 75-36-700-3 / race SCCL</strain>
    </source>
</reference>
<dbReference type="GeneID" id="10544626"/>
<feature type="compositionally biased region" description="Low complexity" evidence="9">
    <location>
        <begin position="113"/>
        <end position="132"/>
    </location>
</feature>
<evidence type="ECO:0000256" key="9">
    <source>
        <dbReference type="SAM" id="MobiDB-lite"/>
    </source>
</evidence>
<dbReference type="PROSITE" id="PS50249">
    <property type="entry name" value="MPN"/>
    <property type="match status" value="1"/>
</dbReference>
<dbReference type="KEGG" id="pgr:PGTG_09883"/>
<evidence type="ECO:0000259" key="10">
    <source>
        <dbReference type="PROSITE" id="PS50249"/>
    </source>
</evidence>
<dbReference type="EMBL" id="DS178284">
    <property type="protein sequence ID" value="EFP82915.2"/>
    <property type="molecule type" value="Genomic_DNA"/>
</dbReference>
<evidence type="ECO:0000256" key="2">
    <source>
        <dbReference type="ARBA" id="ARBA00010981"/>
    </source>
</evidence>
<evidence type="ECO:0000256" key="8">
    <source>
        <dbReference type="ARBA" id="ARBA00023049"/>
    </source>
</evidence>
<feature type="compositionally biased region" description="Basic residues" evidence="9">
    <location>
        <begin position="509"/>
        <end position="527"/>
    </location>
</feature>
<dbReference type="GO" id="GO:0005768">
    <property type="term" value="C:endosome"/>
    <property type="evidence" value="ECO:0000318"/>
    <property type="project" value="GO_Central"/>
</dbReference>
<accession>E3KF88</accession>
<dbReference type="Gene3D" id="1.20.58.80">
    <property type="entry name" value="Phosphotransferase system, lactose/cellobiose-type IIA subunit"/>
    <property type="match status" value="1"/>
</dbReference>
<dbReference type="InterPro" id="IPR000555">
    <property type="entry name" value="JAMM/MPN+_dom"/>
</dbReference>
<dbReference type="Proteomes" id="UP000008783">
    <property type="component" value="Unassembled WGS sequence"/>
</dbReference>
<proteinExistence type="inferred from homology"/>
<feature type="compositionally biased region" description="Polar residues" evidence="9">
    <location>
        <begin position="345"/>
        <end position="354"/>
    </location>
</feature>
<dbReference type="FunFam" id="3.40.140.10:FF:000033">
    <property type="entry name" value="AMSH-like protease sst2"/>
    <property type="match status" value="1"/>
</dbReference>
<evidence type="ECO:0000313" key="11">
    <source>
        <dbReference type="EMBL" id="EFP82915.2"/>
    </source>
</evidence>
<keyword evidence="3" id="KW-0645">Protease</keyword>
<dbReference type="GO" id="GO:0032511">
    <property type="term" value="P:late endosome to vacuole transport via multivesicular body sorting pathway"/>
    <property type="evidence" value="ECO:0000318"/>
    <property type="project" value="GO_Central"/>
</dbReference>
<evidence type="ECO:0000256" key="7">
    <source>
        <dbReference type="ARBA" id="ARBA00022833"/>
    </source>
</evidence>
<reference key="1">
    <citation type="submission" date="2007-01" db="EMBL/GenBank/DDBJ databases">
        <title>The Genome Sequence of Puccinia graminis f. sp. tritici Strain CRL 75-36-700-3.</title>
        <authorList>
            <consortium name="The Broad Institute Genome Sequencing Platform"/>
            <person name="Birren B."/>
            <person name="Lander E."/>
            <person name="Galagan J."/>
            <person name="Nusbaum C."/>
            <person name="Devon K."/>
            <person name="Cuomo C."/>
            <person name="Jaffe D."/>
            <person name="Butler J."/>
            <person name="Alvarez P."/>
            <person name="Gnerre S."/>
            <person name="Grabherr M."/>
            <person name="Mauceli E."/>
            <person name="Brockman W."/>
            <person name="Young S."/>
            <person name="LaButti K."/>
            <person name="Sykes S."/>
            <person name="DeCaprio D."/>
            <person name="Crawford M."/>
            <person name="Koehrsen M."/>
            <person name="Engels R."/>
            <person name="Montgomery P."/>
            <person name="Pearson M."/>
            <person name="Howarth C."/>
            <person name="Larson L."/>
            <person name="White J."/>
            <person name="Zeng Q."/>
            <person name="Kodira C."/>
            <person name="Yandava C."/>
            <person name="Alvarado L."/>
            <person name="O'Leary S."/>
            <person name="Szabo L."/>
            <person name="Dean R."/>
            <person name="Schein J."/>
        </authorList>
    </citation>
    <scope>NUCLEOTIDE SEQUENCE</scope>
    <source>
        <strain>CRL 75-36-700-3</strain>
    </source>
</reference>
<name>E3KF88_PUCGT</name>
<organism evidence="11 12">
    <name type="scientific">Puccinia graminis f. sp. tritici (strain CRL 75-36-700-3 / race SCCL)</name>
    <name type="common">Black stem rust fungus</name>
    <dbReference type="NCBI Taxonomy" id="418459"/>
    <lineage>
        <taxon>Eukaryota</taxon>
        <taxon>Fungi</taxon>
        <taxon>Dikarya</taxon>
        <taxon>Basidiomycota</taxon>
        <taxon>Pucciniomycotina</taxon>
        <taxon>Pucciniomycetes</taxon>
        <taxon>Pucciniales</taxon>
        <taxon>Pucciniaceae</taxon>
        <taxon>Puccinia</taxon>
    </lineage>
</organism>
<dbReference type="PANTHER" id="PTHR12947">
    <property type="entry name" value="AMSH-LIKE PROTEASE"/>
    <property type="match status" value="1"/>
</dbReference>
<dbReference type="eggNOG" id="KOG2880">
    <property type="taxonomic scope" value="Eukaryota"/>
</dbReference>
<sequence length="731" mass="80888">MAHKQHDDHRSSPPRSIEELSGIAQVPFDARLAIKSYVRSCEMLYQQAKKDEEQLELAYIYLSRAARIIIHDLPSHPDYHQLPPSYQAQLKADGLKYLEALLPIKSKLKHQHQLYQQQHSFSPSQSSSLSNTPPQPHQHPKQKSSISDWTLIDSPELSYEPLLPKQQQQHCSPHKKLHKNHHLSSPITRRSSSSKSSPSTCSDSSTSVLPSAAINNHRIVNPLVWPVELGNGLGRPMTVALPHHNRPSSHRNHHQLSVDLPDSSPPTREHPHSSKKNPLASSQPISSRSFRHLGLYELQDPPSPSHQPSPPSLNRSATQKEQAQDSLKAKKQRASWADRRPLPASATTTDPQEPSQSLARSFRSLLRPRRLSWSSASPTAITKPRRAPSVESWASVQIPSPPPPPPPVGLESPAHILTPLQQQQQQQQQQTRSRSRRGSLGEPASWRWLKALKSSPDPSSPSASQQPPSNGPLYTHFPALISPELHPSRPRLPSLPSPSPSSSSTAPPIHHHHHHHHHHRKAQRETKRRKLLLCPAQLVGAFVAMAEPQTAQGIELCGLLLGSTIGDRLVVNTLLIPRQISTANSCHTVDEAQTFEVQSRAGLLTLGWIHTHPTQTCFLSSVDLHTHLSYHLMLPESVAIVCSPNKHPSVGVFKLVEPSGVDFLRQCPNNLDAFHPHDMADNLLYTTPARNEFVFVEPGGQQADDDDVGDDGGGGGSVGLDFEIIDLRGPE</sequence>
<dbReference type="GO" id="GO:0008237">
    <property type="term" value="F:metallopeptidase activity"/>
    <property type="evidence" value="ECO:0007669"/>
    <property type="project" value="UniProtKB-KW"/>
</dbReference>
<dbReference type="SUPFAM" id="SSF102712">
    <property type="entry name" value="JAB1/MPN domain"/>
    <property type="match status" value="1"/>
</dbReference>
<evidence type="ECO:0000256" key="4">
    <source>
        <dbReference type="ARBA" id="ARBA00022723"/>
    </source>
</evidence>
<feature type="compositionally biased region" description="Basic residues" evidence="9">
    <location>
        <begin position="172"/>
        <end position="182"/>
    </location>
</feature>
<evidence type="ECO:0000256" key="3">
    <source>
        <dbReference type="ARBA" id="ARBA00022670"/>
    </source>
</evidence>
<dbReference type="InParanoid" id="E3KF88"/>
<keyword evidence="4" id="KW-0479">Metal-binding</keyword>
<feature type="region of interest" description="Disordered" evidence="9">
    <location>
        <begin position="112"/>
        <end position="147"/>
    </location>
</feature>
<dbReference type="InterPro" id="IPR015063">
    <property type="entry name" value="USP8_dimer"/>
</dbReference>
<feature type="compositionally biased region" description="Polar residues" evidence="9">
    <location>
        <begin position="279"/>
        <end position="288"/>
    </location>
</feature>
<feature type="domain" description="MPN" evidence="10">
    <location>
        <begin position="531"/>
        <end position="662"/>
    </location>
</feature>
<feature type="region of interest" description="Disordered" evidence="9">
    <location>
        <begin position="699"/>
        <end position="721"/>
    </location>
</feature>
<feature type="compositionally biased region" description="Pro residues" evidence="9">
    <location>
        <begin position="399"/>
        <end position="408"/>
    </location>
</feature>
<evidence type="ECO:0000313" key="12">
    <source>
        <dbReference type="Proteomes" id="UP000008783"/>
    </source>
</evidence>
<protein>
    <recommendedName>
        <fullName evidence="10">MPN domain-containing protein</fullName>
    </recommendedName>
</protein>
<feature type="compositionally biased region" description="Polar residues" evidence="9">
    <location>
        <begin position="313"/>
        <end position="325"/>
    </location>
</feature>
<comment type="similarity">
    <text evidence="2">Belongs to the peptidase M67C family.</text>
</comment>
<dbReference type="Gene3D" id="3.40.140.10">
    <property type="entry name" value="Cytidine Deaminase, domain 2"/>
    <property type="match status" value="1"/>
</dbReference>
<dbReference type="Pfam" id="PF01398">
    <property type="entry name" value="JAB"/>
    <property type="match status" value="1"/>
</dbReference>
<keyword evidence="6" id="KW-0378">Hydrolase</keyword>
<keyword evidence="12" id="KW-1185">Reference proteome</keyword>
<dbReference type="Pfam" id="PF08969">
    <property type="entry name" value="USP8_dimer"/>
    <property type="match status" value="1"/>
</dbReference>
<dbReference type="OrthoDB" id="3640at2759"/>
<dbReference type="SMART" id="SM00232">
    <property type="entry name" value="JAB_MPN"/>
    <property type="match status" value="1"/>
</dbReference>
<dbReference type="AlphaFoldDB" id="E3KF88"/>
<feature type="compositionally biased region" description="Low complexity" evidence="9">
    <location>
        <begin position="421"/>
        <end position="430"/>
    </location>
</feature>
<feature type="compositionally biased region" description="Basic residues" evidence="9">
    <location>
        <begin position="243"/>
        <end position="254"/>
    </location>
</feature>
<evidence type="ECO:0000256" key="6">
    <source>
        <dbReference type="ARBA" id="ARBA00022801"/>
    </source>
</evidence>
<feature type="region of interest" description="Disordered" evidence="9">
    <location>
        <begin position="164"/>
        <end position="208"/>
    </location>
</feature>
<evidence type="ECO:0000256" key="1">
    <source>
        <dbReference type="ARBA" id="ARBA00001947"/>
    </source>
</evidence>
<dbReference type="GO" id="GO:0016020">
    <property type="term" value="C:membrane"/>
    <property type="evidence" value="ECO:0000318"/>
    <property type="project" value="GO_Central"/>
</dbReference>
<feature type="compositionally biased region" description="Low complexity" evidence="9">
    <location>
        <begin position="183"/>
        <end position="208"/>
    </location>
</feature>
<gene>
    <name evidence="11" type="ORF">PGTG_09883</name>
</gene>
<comment type="cofactor">
    <cofactor evidence="1">
        <name>Zn(2+)</name>
        <dbReference type="ChEBI" id="CHEBI:29105"/>
    </cofactor>
</comment>
<feature type="compositionally biased region" description="Pro residues" evidence="9">
    <location>
        <begin position="301"/>
        <end position="311"/>
    </location>
</feature>
<dbReference type="InterPro" id="IPR037518">
    <property type="entry name" value="MPN"/>
</dbReference>
<dbReference type="MEROPS" id="M67.A06"/>
<keyword evidence="7" id="KW-0862">Zinc</keyword>
<dbReference type="GO" id="GO:0061578">
    <property type="term" value="F:K63-linked deubiquitinase activity"/>
    <property type="evidence" value="ECO:0000318"/>
    <property type="project" value="GO_Central"/>
</dbReference>
<dbReference type="VEuPathDB" id="FungiDB:PGTG_09883"/>
<feature type="compositionally biased region" description="Low complexity" evidence="9">
    <location>
        <begin position="454"/>
        <end position="468"/>
    </location>
</feature>